<evidence type="ECO:0000259" key="6">
    <source>
        <dbReference type="PROSITE" id="PS50157"/>
    </source>
</evidence>
<dbReference type="PANTHER" id="PTHR13165:SF0">
    <property type="entry name" value="SERRATE RNA EFFECTOR MOLECULE HOMOLOG"/>
    <property type="match status" value="1"/>
</dbReference>
<evidence type="ECO:0000313" key="7">
    <source>
        <dbReference type="EMBL" id="CAF9922776.1"/>
    </source>
</evidence>
<dbReference type="PROSITE" id="PS00028">
    <property type="entry name" value="ZINC_FINGER_C2H2_1"/>
    <property type="match status" value="1"/>
</dbReference>
<dbReference type="Pfam" id="PF13821">
    <property type="entry name" value="DUF4187"/>
    <property type="match status" value="1"/>
</dbReference>
<feature type="region of interest" description="Disordered" evidence="5">
    <location>
        <begin position="125"/>
        <end position="151"/>
    </location>
</feature>
<dbReference type="Pfam" id="PF12066">
    <property type="entry name" value="SERRATE_Ars2_N"/>
    <property type="match status" value="1"/>
</dbReference>
<dbReference type="InterPro" id="IPR007042">
    <property type="entry name" value="SERRATE/Ars2_C"/>
</dbReference>
<feature type="region of interest" description="Disordered" evidence="5">
    <location>
        <begin position="773"/>
        <end position="863"/>
    </location>
</feature>
<sequence>MADEEYRSESREVRGQQDRETFRRRSPGNERRGNRGGRNRSRSPPNIDQYRPGGRSREDHHERRERDREDRRRVRTPPDIDRYVPDQNQPMIPRVNPLPNPITLDFQVGFNWFAEWWRGDSAVKEDEERIKGGRRPDRAPKTESKEDREKERQKIQVAYDVYKEELQAKMAKGFVQQHKKEEWFKERYVPELRDTLRKKLVNFRQGALSQFETDLDAGIFDAFTLEGIYKTESNGAGGIVEREEGETVAAAEVLGVGDLVPSLGGDLRDESALLPALLIKTLAPMVSREKIEEFCKEHLGESDGGFRWLSLSDPNPQKKCHRIGWIMLNGAPDSVDDMALDRREDRDEDGEAFDGEPRNIDTLDTATAPTTTAEKALQAINGKTIYDTERGDFTCHVGVHQSTREPRKKALWDLFSAPERVERDLELARQVVKKFDNELGAEGLERIERRVEELRDRGAIQPPAGTLNQKPPKTHDDEMQDADRESGEEEDEDEGMIDEDIDDEDLLVKKKTLDILVEYLRRVYNFCLFCVFESDSIHELMRKCPGGHLRRPRASLGSAAKTAAKASVQGKPFPLKRSDSITEGDAMASPIEEKKPGFRGNSKVDQQLQRAYNWVKTYEEKVLQLLEPDNVDIKKLGGVPLDEALDEELDKFVKQEDESKFRCKVPECTKLFKGKDFWRKHIEKRHTEWYEGTKQDLELVNNYVLDPSHIAPSRSDANSNGHFPINPSANTQGTPRGFNLGSLSGLNPGFTNLTGGMFPGFGNPVGLPQNWNGAGTDATGAMRRNNRTIQNNRSGPYDRRQPRFNGNGRLSPRGGGASSIPRGGDGSQGASGMGPTEATAGRALKSYQDLDAVAGGGSGELNY</sequence>
<gene>
    <name evidence="7" type="ORF">GOMPHAMPRED_002670</name>
</gene>
<dbReference type="InterPro" id="IPR025239">
    <property type="entry name" value="DUF4187"/>
</dbReference>
<feature type="compositionally biased region" description="Acidic residues" evidence="5">
    <location>
        <begin position="486"/>
        <end position="500"/>
    </location>
</feature>
<dbReference type="PANTHER" id="PTHR13165">
    <property type="entry name" value="ARSENITE-RESISTANCE PROTEIN 2"/>
    <property type="match status" value="1"/>
</dbReference>
<feature type="region of interest" description="Disordered" evidence="5">
    <location>
        <begin position="454"/>
        <end position="500"/>
    </location>
</feature>
<dbReference type="OrthoDB" id="342064at2759"/>
<keyword evidence="4" id="KW-0862">Zinc</keyword>
<dbReference type="Gene3D" id="3.30.160.60">
    <property type="entry name" value="Classic Zinc Finger"/>
    <property type="match status" value="1"/>
</dbReference>
<dbReference type="Proteomes" id="UP000664169">
    <property type="component" value="Unassembled WGS sequence"/>
</dbReference>
<proteinExistence type="inferred from homology"/>
<keyword evidence="3" id="KW-0539">Nucleus</keyword>
<feature type="compositionally biased region" description="Gly residues" evidence="5">
    <location>
        <begin position="854"/>
        <end position="863"/>
    </location>
</feature>
<dbReference type="InterPro" id="IPR021933">
    <property type="entry name" value="SERRATE/Ars2_N"/>
</dbReference>
<feature type="compositionally biased region" description="Basic and acidic residues" evidence="5">
    <location>
        <begin position="55"/>
        <end position="84"/>
    </location>
</feature>
<keyword evidence="4" id="KW-0479">Metal-binding</keyword>
<evidence type="ECO:0000256" key="4">
    <source>
        <dbReference type="PROSITE-ProRule" id="PRU00042"/>
    </source>
</evidence>
<name>A0A8H3FKR8_9LECA</name>
<evidence type="ECO:0000256" key="2">
    <source>
        <dbReference type="ARBA" id="ARBA00005407"/>
    </source>
</evidence>
<protein>
    <recommendedName>
        <fullName evidence="6">C2H2-type domain-containing protein</fullName>
    </recommendedName>
</protein>
<keyword evidence="8" id="KW-1185">Reference proteome</keyword>
<feature type="region of interest" description="Disordered" evidence="5">
    <location>
        <begin position="1"/>
        <end position="94"/>
    </location>
</feature>
<reference evidence="7" key="1">
    <citation type="submission" date="2021-03" db="EMBL/GenBank/DDBJ databases">
        <authorList>
            <person name="Tagirdzhanova G."/>
        </authorList>
    </citation>
    <scope>NUCLEOTIDE SEQUENCE</scope>
</reference>
<dbReference type="InterPro" id="IPR013087">
    <property type="entry name" value="Znf_C2H2_type"/>
</dbReference>
<evidence type="ECO:0000256" key="1">
    <source>
        <dbReference type="ARBA" id="ARBA00004123"/>
    </source>
</evidence>
<dbReference type="PROSITE" id="PS50157">
    <property type="entry name" value="ZINC_FINGER_C2H2_2"/>
    <property type="match status" value="1"/>
</dbReference>
<evidence type="ECO:0000256" key="5">
    <source>
        <dbReference type="SAM" id="MobiDB-lite"/>
    </source>
</evidence>
<evidence type="ECO:0000256" key="3">
    <source>
        <dbReference type="ARBA" id="ARBA00023242"/>
    </source>
</evidence>
<dbReference type="InterPro" id="IPR039727">
    <property type="entry name" value="SE/Ars2"/>
</dbReference>
<dbReference type="GO" id="GO:0031047">
    <property type="term" value="P:regulatory ncRNA-mediated gene silencing"/>
    <property type="evidence" value="ECO:0007669"/>
    <property type="project" value="UniProtKB-ARBA"/>
</dbReference>
<accession>A0A8H3FKR8</accession>
<feature type="compositionally biased region" description="Basic and acidic residues" evidence="5">
    <location>
        <begin position="473"/>
        <end position="485"/>
    </location>
</feature>
<dbReference type="SMART" id="SM01173">
    <property type="entry name" value="DUF4187"/>
    <property type="match status" value="1"/>
</dbReference>
<comment type="similarity">
    <text evidence="2">Belongs to the ARS2 family.</text>
</comment>
<dbReference type="Pfam" id="PF04959">
    <property type="entry name" value="ARS2"/>
    <property type="match status" value="1"/>
</dbReference>
<organism evidence="7 8">
    <name type="scientific">Gomphillus americanus</name>
    <dbReference type="NCBI Taxonomy" id="1940652"/>
    <lineage>
        <taxon>Eukaryota</taxon>
        <taxon>Fungi</taxon>
        <taxon>Dikarya</taxon>
        <taxon>Ascomycota</taxon>
        <taxon>Pezizomycotina</taxon>
        <taxon>Lecanoromycetes</taxon>
        <taxon>OSLEUM clade</taxon>
        <taxon>Ostropomycetidae</taxon>
        <taxon>Ostropales</taxon>
        <taxon>Graphidaceae</taxon>
        <taxon>Gomphilloideae</taxon>
        <taxon>Gomphillus</taxon>
    </lineage>
</organism>
<feature type="compositionally biased region" description="Basic and acidic residues" evidence="5">
    <location>
        <begin position="1"/>
        <end position="33"/>
    </location>
</feature>
<dbReference type="EMBL" id="CAJPDQ010000018">
    <property type="protein sequence ID" value="CAF9922776.1"/>
    <property type="molecule type" value="Genomic_DNA"/>
</dbReference>
<evidence type="ECO:0000313" key="8">
    <source>
        <dbReference type="Proteomes" id="UP000664169"/>
    </source>
</evidence>
<comment type="caution">
    <text evidence="7">The sequence shown here is derived from an EMBL/GenBank/DDBJ whole genome shotgun (WGS) entry which is preliminary data.</text>
</comment>
<dbReference type="GO" id="GO:0016604">
    <property type="term" value="C:nuclear body"/>
    <property type="evidence" value="ECO:0007669"/>
    <property type="project" value="TreeGrafter"/>
</dbReference>
<feature type="compositionally biased region" description="Gly residues" evidence="5">
    <location>
        <begin position="813"/>
        <end position="832"/>
    </location>
</feature>
<keyword evidence="4" id="KW-0863">Zinc-finger</keyword>
<dbReference type="GO" id="GO:0008270">
    <property type="term" value="F:zinc ion binding"/>
    <property type="evidence" value="ECO:0007669"/>
    <property type="project" value="UniProtKB-KW"/>
</dbReference>
<dbReference type="AlphaFoldDB" id="A0A8H3FKR8"/>
<dbReference type="GO" id="GO:0016070">
    <property type="term" value="P:RNA metabolic process"/>
    <property type="evidence" value="ECO:0007669"/>
    <property type="project" value="UniProtKB-ARBA"/>
</dbReference>
<feature type="domain" description="C2H2-type" evidence="6">
    <location>
        <begin position="661"/>
        <end position="691"/>
    </location>
</feature>
<comment type="subcellular location">
    <subcellularLocation>
        <location evidence="1">Nucleus</location>
    </subcellularLocation>
</comment>